<dbReference type="PIRSF" id="PIRSF021383">
    <property type="entry name" value="YunB"/>
    <property type="match status" value="1"/>
</dbReference>
<name>A0A6M0R7D9_9CLOT</name>
<proteinExistence type="predicted"/>
<dbReference type="AlphaFoldDB" id="A0A6M0R7D9"/>
<organism evidence="1 2">
    <name type="scientific">Clostridium niameyense</name>
    <dbReference type="NCBI Taxonomy" id="1622073"/>
    <lineage>
        <taxon>Bacteria</taxon>
        <taxon>Bacillati</taxon>
        <taxon>Bacillota</taxon>
        <taxon>Clostridia</taxon>
        <taxon>Eubacteriales</taxon>
        <taxon>Clostridiaceae</taxon>
        <taxon>Clostridium</taxon>
    </lineage>
</organism>
<evidence type="ECO:0000313" key="2">
    <source>
        <dbReference type="Proteomes" id="UP000473885"/>
    </source>
</evidence>
<sequence length="205" mass="23416">MIIICVINVFMYFFDKRITPNIFKVANAQAKVDITEIINRAIIKECSKNFNYHEIIKIDKDHEGKIVLLRADTLKMNKIACDITLDSQKQLEKLQNMGLYFPAGYIFKNNIMAYYGPKIKVKVEPIGYIETKYKSTFESAGINQTRHTIYVEVKTKANIILPFKNDAIEVNNEVPICETIIVGNTPDSAIDMNLDGLGFKVKNNK</sequence>
<dbReference type="OrthoDB" id="1649278at2"/>
<keyword evidence="2" id="KW-1185">Reference proteome</keyword>
<dbReference type="NCBIfam" id="TIGR02832">
    <property type="entry name" value="spo_yunB"/>
    <property type="match status" value="1"/>
</dbReference>
<dbReference type="InterPro" id="IPR014197">
    <property type="entry name" value="Sporulation_prot_YunB"/>
</dbReference>
<comment type="caution">
    <text evidence="1">The sequence shown here is derived from an EMBL/GenBank/DDBJ whole genome shotgun (WGS) entry which is preliminary data.</text>
</comment>
<dbReference type="Proteomes" id="UP000473885">
    <property type="component" value="Unassembled WGS sequence"/>
</dbReference>
<reference evidence="1 2" key="1">
    <citation type="submission" date="2019-04" db="EMBL/GenBank/DDBJ databases">
        <title>Genome sequencing of Clostridium botulinum Groups I-IV and Clostridium butyricum.</title>
        <authorList>
            <person name="Brunt J."/>
            <person name="Van Vliet A.H.M."/>
            <person name="Stringer S.C."/>
            <person name="Carter A.T."/>
            <person name="Peck M.W."/>
        </authorList>
    </citation>
    <scope>NUCLEOTIDE SEQUENCE [LARGE SCALE GENOMIC DNA]</scope>
    <source>
        <strain evidence="1 2">IFR 18/094</strain>
    </source>
</reference>
<dbReference type="Pfam" id="PF09560">
    <property type="entry name" value="Spore_YunB"/>
    <property type="match status" value="1"/>
</dbReference>
<evidence type="ECO:0000313" key="1">
    <source>
        <dbReference type="EMBL" id="NEZ45620.1"/>
    </source>
</evidence>
<protein>
    <submittedName>
        <fullName evidence="1">Sporulation protein YunB</fullName>
    </submittedName>
</protein>
<dbReference type="EMBL" id="SXDP01000001">
    <property type="protein sequence ID" value="NEZ45620.1"/>
    <property type="molecule type" value="Genomic_DNA"/>
</dbReference>
<accession>A0A6M0R7D9</accession>
<gene>
    <name evidence="1" type="primary">yunB</name>
    <name evidence="1" type="ORF">FDF74_00155</name>
</gene>